<evidence type="ECO:0000256" key="4">
    <source>
        <dbReference type="ARBA" id="ARBA00022692"/>
    </source>
</evidence>
<dbReference type="Gene3D" id="1.20.1080.10">
    <property type="entry name" value="Glycerol uptake facilitator protein"/>
    <property type="match status" value="1"/>
</dbReference>
<evidence type="ECO:0000256" key="2">
    <source>
        <dbReference type="ARBA" id="ARBA00006175"/>
    </source>
</evidence>
<organism evidence="9 10">
    <name type="scientific">Pneumocystis wakefieldiae</name>
    <dbReference type="NCBI Taxonomy" id="38082"/>
    <lineage>
        <taxon>Eukaryota</taxon>
        <taxon>Fungi</taxon>
        <taxon>Dikarya</taxon>
        <taxon>Ascomycota</taxon>
        <taxon>Taphrinomycotina</taxon>
        <taxon>Pneumocystomycetes</taxon>
        <taxon>Pneumocystaceae</taxon>
        <taxon>Pneumocystis</taxon>
    </lineage>
</organism>
<comment type="similarity">
    <text evidence="2 7">Belongs to the MIP/aquaporin (TC 1.A.8) family.</text>
</comment>
<keyword evidence="6 8" id="KW-0472">Membrane</keyword>
<dbReference type="GO" id="GO:0005886">
    <property type="term" value="C:plasma membrane"/>
    <property type="evidence" value="ECO:0007669"/>
    <property type="project" value="TreeGrafter"/>
</dbReference>
<sequence length="174" mass="19629">MFINISQSIHTVTIDKNGFSVENFWVKFRKLSFNYNWGWDVGVMFGVYIRFPSRKFPIYALAQVAGCFLDALILYLNYYSAFDAYQGLYLSCCFSFDRAAILSEIMGSAALMAYIFAICDQYNTPANDKGPSIILFLIFSIGACLSWQTGYAINMARDLGTRLLAYAVGYGNEV</sequence>
<dbReference type="SUPFAM" id="SSF81338">
    <property type="entry name" value="Aquaporin-like"/>
    <property type="match status" value="1"/>
</dbReference>
<dbReference type="GO" id="GO:0015254">
    <property type="term" value="F:glycerol channel activity"/>
    <property type="evidence" value="ECO:0007669"/>
    <property type="project" value="TreeGrafter"/>
</dbReference>
<keyword evidence="10" id="KW-1185">Reference proteome</keyword>
<keyword evidence="5 8" id="KW-1133">Transmembrane helix</keyword>
<dbReference type="InterPro" id="IPR023271">
    <property type="entry name" value="Aquaporin-like"/>
</dbReference>
<protein>
    <recommendedName>
        <fullName evidence="11">Aquaporin-like protein</fullName>
    </recommendedName>
</protein>
<dbReference type="Pfam" id="PF00230">
    <property type="entry name" value="MIP"/>
    <property type="match status" value="1"/>
</dbReference>
<reference evidence="9" key="1">
    <citation type="submission" date="2020-06" db="EMBL/GenBank/DDBJ databases">
        <title>Genomes of multiple members of Pneumocystis genus reveal paths to human pathogen Pneumocystis jirovecii.</title>
        <authorList>
            <person name="Cisse O.H."/>
            <person name="Ma L."/>
            <person name="Dekker J."/>
            <person name="Khil P."/>
            <person name="Jo J."/>
            <person name="Brenchley J."/>
            <person name="Blair R."/>
            <person name="Pahar B."/>
            <person name="Chabe M."/>
            <person name="Van Rompay K.A."/>
            <person name="Keesler R."/>
            <person name="Sukura A."/>
            <person name="Hirsch V."/>
            <person name="Kutty G."/>
            <person name="Liu Y."/>
            <person name="Peng L."/>
            <person name="Chen J."/>
            <person name="Song J."/>
            <person name="Weissenbacher-Lang C."/>
            <person name="Xu J."/>
            <person name="Upham N.S."/>
            <person name="Stajich J.E."/>
            <person name="Cuomo C.A."/>
            <person name="Cushion M.T."/>
            <person name="Kovacs J.A."/>
        </authorList>
    </citation>
    <scope>NUCLEOTIDE SEQUENCE</scope>
    <source>
        <strain evidence="9">2A</strain>
    </source>
</reference>
<proteinExistence type="inferred from homology"/>
<evidence type="ECO:0000256" key="1">
    <source>
        <dbReference type="ARBA" id="ARBA00004141"/>
    </source>
</evidence>
<dbReference type="PANTHER" id="PTHR43829:SF9">
    <property type="entry name" value="AQUAPORIN-9"/>
    <property type="match status" value="1"/>
</dbReference>
<evidence type="ECO:0000256" key="8">
    <source>
        <dbReference type="SAM" id="Phobius"/>
    </source>
</evidence>
<accession>A0A899FXP1</accession>
<evidence type="ECO:0008006" key="11">
    <source>
        <dbReference type="Google" id="ProtNLM"/>
    </source>
</evidence>
<dbReference type="InterPro" id="IPR050363">
    <property type="entry name" value="MIP/Aquaporin"/>
</dbReference>
<feature type="transmembrane region" description="Helical" evidence="8">
    <location>
        <begin position="33"/>
        <end position="51"/>
    </location>
</feature>
<dbReference type="PRINTS" id="PR00783">
    <property type="entry name" value="MINTRINSICP"/>
</dbReference>
<evidence type="ECO:0000256" key="3">
    <source>
        <dbReference type="ARBA" id="ARBA00022448"/>
    </source>
</evidence>
<dbReference type="GO" id="GO:0015250">
    <property type="term" value="F:water channel activity"/>
    <property type="evidence" value="ECO:0007669"/>
    <property type="project" value="TreeGrafter"/>
</dbReference>
<gene>
    <name evidence="9" type="ORF">MERGE_000943</name>
</gene>
<comment type="subcellular location">
    <subcellularLocation>
        <location evidence="1">Membrane</location>
        <topology evidence="1">Multi-pass membrane protein</topology>
    </subcellularLocation>
</comment>
<dbReference type="OrthoDB" id="3222at2759"/>
<name>A0A899FXP1_9ASCO</name>
<dbReference type="PANTHER" id="PTHR43829">
    <property type="entry name" value="AQUAPORIN OR AQUAGLYCEROPORIN RELATED"/>
    <property type="match status" value="1"/>
</dbReference>
<dbReference type="InterPro" id="IPR000425">
    <property type="entry name" value="MIP"/>
</dbReference>
<dbReference type="AlphaFoldDB" id="A0A899FXP1"/>
<feature type="transmembrane region" description="Helical" evidence="8">
    <location>
        <begin position="131"/>
        <end position="153"/>
    </location>
</feature>
<evidence type="ECO:0000313" key="9">
    <source>
        <dbReference type="EMBL" id="QSL66561.1"/>
    </source>
</evidence>
<dbReference type="EMBL" id="CP054543">
    <property type="protein sequence ID" value="QSL66561.1"/>
    <property type="molecule type" value="Genomic_DNA"/>
</dbReference>
<evidence type="ECO:0000256" key="5">
    <source>
        <dbReference type="ARBA" id="ARBA00022989"/>
    </source>
</evidence>
<evidence type="ECO:0000256" key="7">
    <source>
        <dbReference type="RuleBase" id="RU000477"/>
    </source>
</evidence>
<keyword evidence="3 7" id="KW-0813">Transport</keyword>
<dbReference type="Proteomes" id="UP000663699">
    <property type="component" value="Chromosome 12"/>
</dbReference>
<feature type="transmembrane region" description="Helical" evidence="8">
    <location>
        <begin position="58"/>
        <end position="79"/>
    </location>
</feature>
<evidence type="ECO:0000313" key="10">
    <source>
        <dbReference type="Proteomes" id="UP000663699"/>
    </source>
</evidence>
<evidence type="ECO:0000256" key="6">
    <source>
        <dbReference type="ARBA" id="ARBA00023136"/>
    </source>
</evidence>
<keyword evidence="4 7" id="KW-0812">Transmembrane</keyword>
<feature type="transmembrane region" description="Helical" evidence="8">
    <location>
        <begin position="99"/>
        <end position="119"/>
    </location>
</feature>